<dbReference type="AlphaFoldDB" id="A0AA87T023"/>
<protein>
    <submittedName>
        <fullName evidence="1">Uncharacterized protein</fullName>
    </submittedName>
</protein>
<comment type="caution">
    <text evidence="1">The sequence shown here is derived from an EMBL/GenBank/DDBJ whole genome shotgun (WGS) entry which is preliminary data.</text>
</comment>
<sequence>MVERIRLDPFRRNTLASVSGHATISVFKELLIPITTLL</sequence>
<evidence type="ECO:0000313" key="2">
    <source>
        <dbReference type="Proteomes" id="UP000001343"/>
    </source>
</evidence>
<dbReference type="EMBL" id="AKWM02000008">
    <property type="protein sequence ID" value="EKS01702.1"/>
    <property type="molecule type" value="Genomic_DNA"/>
</dbReference>
<name>A0AA87T023_9LEPT</name>
<dbReference type="Proteomes" id="UP000001343">
    <property type="component" value="Unassembled WGS sequence"/>
</dbReference>
<proteinExistence type="predicted"/>
<reference evidence="1 2" key="1">
    <citation type="journal article" date="2014" name="Int. J. Syst. Evol. Microbiol.">
        <title>Leptospira mayottensis sp. nov., a pathogenic species of the genus Leptospira isolated from humans.</title>
        <authorList>
            <person name="Bourhy P."/>
            <person name="Collet L."/>
            <person name="Brisse S."/>
            <person name="Picardeau M."/>
        </authorList>
    </citation>
    <scope>NUCLEOTIDE SEQUENCE [LARGE SCALE GENOMIC DNA]</scope>
    <source>
        <strain evidence="1 2">200901122</strain>
    </source>
</reference>
<accession>A0AA87T023</accession>
<organism evidence="1 2">
    <name type="scientific">Leptospira mayottensis 200901122</name>
    <dbReference type="NCBI Taxonomy" id="1193010"/>
    <lineage>
        <taxon>Bacteria</taxon>
        <taxon>Pseudomonadati</taxon>
        <taxon>Spirochaetota</taxon>
        <taxon>Spirochaetia</taxon>
        <taxon>Leptospirales</taxon>
        <taxon>Leptospiraceae</taxon>
        <taxon>Leptospira</taxon>
    </lineage>
</organism>
<gene>
    <name evidence="1" type="ORF">LEP1GSC125_0364</name>
</gene>
<evidence type="ECO:0000313" key="1">
    <source>
        <dbReference type="EMBL" id="EKS01702.1"/>
    </source>
</evidence>